<dbReference type="SUPFAM" id="SSF54285">
    <property type="entry name" value="MoaD/ThiS"/>
    <property type="match status" value="1"/>
</dbReference>
<gene>
    <name evidence="1" type="ORF">K1720_00750</name>
</gene>
<dbReference type="RefSeq" id="WP_251949316.1">
    <property type="nucleotide sequence ID" value="NZ_CP080572.1"/>
</dbReference>
<dbReference type="CDD" id="cd17040">
    <property type="entry name" value="Ubl_MoaD_like"/>
    <property type="match status" value="1"/>
</dbReference>
<protein>
    <submittedName>
        <fullName evidence="1">MoaD/ThiS family protein</fullName>
    </submittedName>
</protein>
<sequence length="97" mass="11254">MRLTLTYGGPFYEKIKKHKETIEIDKSSLTVQELVGILFQKYPQLAEFFENNPEKIFEFSTIIVRGRVLIPQDLPRVQLEDKEEVFFLPVVHGGSAK</sequence>
<dbReference type="Gene3D" id="3.10.20.30">
    <property type="match status" value="1"/>
</dbReference>
<organism evidence="1 2">
    <name type="scientific">Thermococcus argininiproducens</name>
    <dbReference type="NCBI Taxonomy" id="2866384"/>
    <lineage>
        <taxon>Archaea</taxon>
        <taxon>Methanobacteriati</taxon>
        <taxon>Methanobacteriota</taxon>
        <taxon>Thermococci</taxon>
        <taxon>Thermococcales</taxon>
        <taxon>Thermococcaceae</taxon>
        <taxon>Thermococcus</taxon>
    </lineage>
</organism>
<name>A0A9E7MAU7_9EURY</name>
<dbReference type="InterPro" id="IPR016155">
    <property type="entry name" value="Mopterin_synth/thiamin_S_b"/>
</dbReference>
<dbReference type="GeneID" id="72776827"/>
<dbReference type="EMBL" id="CP080572">
    <property type="protein sequence ID" value="USH00050.1"/>
    <property type="molecule type" value="Genomic_DNA"/>
</dbReference>
<proteinExistence type="predicted"/>
<dbReference type="Proteomes" id="UP001056425">
    <property type="component" value="Chromosome"/>
</dbReference>
<accession>A0A9E7MAU7</accession>
<keyword evidence="2" id="KW-1185">Reference proteome</keyword>
<dbReference type="InterPro" id="IPR012675">
    <property type="entry name" value="Beta-grasp_dom_sf"/>
</dbReference>
<evidence type="ECO:0000313" key="2">
    <source>
        <dbReference type="Proteomes" id="UP001056425"/>
    </source>
</evidence>
<reference evidence="1 2" key="1">
    <citation type="submission" date="2021-08" db="EMBL/GenBank/DDBJ databases">
        <title>Thermococcus onnuriiensis IOH2.</title>
        <authorList>
            <person name="Park Y.-J."/>
        </authorList>
    </citation>
    <scope>NUCLEOTIDE SEQUENCE [LARGE SCALE GENOMIC DNA]</scope>
    <source>
        <strain evidence="1 2">IOH2</strain>
    </source>
</reference>
<dbReference type="AlphaFoldDB" id="A0A9E7MAU7"/>
<dbReference type="KEGG" id="thei:K1720_00750"/>
<evidence type="ECO:0000313" key="1">
    <source>
        <dbReference type="EMBL" id="USH00050.1"/>
    </source>
</evidence>